<dbReference type="GO" id="GO:0032196">
    <property type="term" value="P:transposition"/>
    <property type="evidence" value="ECO:0007669"/>
    <property type="project" value="UniProtKB-KW"/>
</dbReference>
<dbReference type="Pfam" id="PF12323">
    <property type="entry name" value="HTH_OrfB_IS605"/>
    <property type="match status" value="1"/>
</dbReference>
<evidence type="ECO:0000256" key="5">
    <source>
        <dbReference type="ARBA" id="ARBA00022833"/>
    </source>
</evidence>
<dbReference type="PANTHER" id="PTHR30405:SF11">
    <property type="entry name" value="RNA-GUIDED DNA ENDONUCLEASE RV2885C-RELATED"/>
    <property type="match status" value="1"/>
</dbReference>
<feature type="domain" description="Cas12f1-like TNB" evidence="9">
    <location>
        <begin position="287"/>
        <end position="355"/>
    </location>
</feature>
<keyword evidence="4" id="KW-0479">Metal-binding</keyword>
<dbReference type="InterPro" id="IPR053522">
    <property type="entry name" value="RNA-guided_endonuclease_TnpB"/>
</dbReference>
<dbReference type="Pfam" id="PF01385">
    <property type="entry name" value="OrfB_IS605"/>
    <property type="match status" value="1"/>
</dbReference>
<keyword evidence="3" id="KW-0815">Transposition</keyword>
<organism evidence="11 12">
    <name type="scientific">Fervidicella metallireducens AeB</name>
    <dbReference type="NCBI Taxonomy" id="1403537"/>
    <lineage>
        <taxon>Bacteria</taxon>
        <taxon>Bacillati</taxon>
        <taxon>Bacillota</taxon>
        <taxon>Clostridia</taxon>
        <taxon>Eubacteriales</taxon>
        <taxon>Clostridiaceae</taxon>
        <taxon>Fervidicella</taxon>
    </lineage>
</organism>
<evidence type="ECO:0000256" key="1">
    <source>
        <dbReference type="ARBA" id="ARBA00008761"/>
    </source>
</evidence>
<comment type="similarity">
    <text evidence="2">In the N-terminal section; belongs to the transposase 2 family.</text>
</comment>
<dbReference type="PANTHER" id="PTHR30405">
    <property type="entry name" value="TRANSPOSASE"/>
    <property type="match status" value="1"/>
</dbReference>
<dbReference type="NCBIfam" id="TIGR01766">
    <property type="entry name" value="IS200/IS605 family accessory protein TnpB-like domain"/>
    <property type="match status" value="1"/>
</dbReference>
<keyword evidence="12" id="KW-1185">Reference proteome</keyword>
<evidence type="ECO:0000313" key="11">
    <source>
        <dbReference type="EMBL" id="EYE88884.1"/>
    </source>
</evidence>
<dbReference type="InterPro" id="IPR051399">
    <property type="entry name" value="RNA-guided_DNA_endo/Transpos"/>
</dbReference>
<dbReference type="NCBIfam" id="NF040570">
    <property type="entry name" value="guided_TnpB"/>
    <property type="match status" value="1"/>
</dbReference>
<dbReference type="STRING" id="1403537.Q428_05790"/>
<reference evidence="11 12" key="1">
    <citation type="journal article" date="2014" name="Genome Announc.">
        <title>Draft Genome Sequence of Fervidicella metallireducens Strain AeBT, an Iron-Reducing Thermoanaerobe from the Great Artesian Basin.</title>
        <authorList>
            <person name="Patel B.K."/>
        </authorList>
    </citation>
    <scope>NUCLEOTIDE SEQUENCE [LARGE SCALE GENOMIC DNA]</scope>
    <source>
        <strain evidence="11 12">AeB</strain>
    </source>
</reference>
<comment type="caution">
    <text evidence="11">The sequence shown here is derived from an EMBL/GenBank/DDBJ whole genome shotgun (WGS) entry which is preliminary data.</text>
</comment>
<protein>
    <submittedName>
        <fullName evidence="11">Transposase</fullName>
    </submittedName>
</protein>
<evidence type="ECO:0000256" key="6">
    <source>
        <dbReference type="ARBA" id="ARBA00023125"/>
    </source>
</evidence>
<name>A0A017RWV0_9CLOT</name>
<gene>
    <name evidence="11" type="ORF">Q428_05790</name>
</gene>
<evidence type="ECO:0000256" key="7">
    <source>
        <dbReference type="ARBA" id="ARBA00023172"/>
    </source>
</evidence>
<keyword evidence="6" id="KW-0238">DNA-binding</keyword>
<dbReference type="RefSeq" id="WP_035378972.1">
    <property type="nucleotide sequence ID" value="NZ_AZQP01000012.1"/>
</dbReference>
<dbReference type="GO" id="GO:0046872">
    <property type="term" value="F:metal ion binding"/>
    <property type="evidence" value="ECO:0007669"/>
    <property type="project" value="UniProtKB-KW"/>
</dbReference>
<dbReference type="AlphaFoldDB" id="A0A017RWV0"/>
<evidence type="ECO:0000259" key="9">
    <source>
        <dbReference type="Pfam" id="PF07282"/>
    </source>
</evidence>
<dbReference type="GO" id="GO:0006310">
    <property type="term" value="P:DNA recombination"/>
    <property type="evidence" value="ECO:0007669"/>
    <property type="project" value="UniProtKB-KW"/>
</dbReference>
<evidence type="ECO:0000256" key="2">
    <source>
        <dbReference type="ARBA" id="ARBA00011044"/>
    </source>
</evidence>
<feature type="domain" description="Probable transposase IS891/IS1136/IS1341" evidence="8">
    <location>
        <begin position="160"/>
        <end position="275"/>
    </location>
</feature>
<evidence type="ECO:0000259" key="8">
    <source>
        <dbReference type="Pfam" id="PF01385"/>
    </source>
</evidence>
<dbReference type="InterPro" id="IPR010095">
    <property type="entry name" value="Cas12f1-like_TNB"/>
</dbReference>
<dbReference type="GO" id="GO:0003677">
    <property type="term" value="F:DNA binding"/>
    <property type="evidence" value="ECO:0007669"/>
    <property type="project" value="UniProtKB-KW"/>
</dbReference>
<accession>A0A017RWV0</accession>
<evidence type="ECO:0000259" key="10">
    <source>
        <dbReference type="Pfam" id="PF12323"/>
    </source>
</evidence>
<evidence type="ECO:0000256" key="3">
    <source>
        <dbReference type="ARBA" id="ARBA00022578"/>
    </source>
</evidence>
<comment type="similarity">
    <text evidence="1">In the C-terminal section; belongs to the transposase 35 family.</text>
</comment>
<evidence type="ECO:0000256" key="4">
    <source>
        <dbReference type="ARBA" id="ARBA00022723"/>
    </source>
</evidence>
<dbReference type="InterPro" id="IPR021027">
    <property type="entry name" value="Transposase_put_HTH"/>
</dbReference>
<dbReference type="OrthoDB" id="1551477at2"/>
<dbReference type="Proteomes" id="UP000019681">
    <property type="component" value="Unassembled WGS sequence"/>
</dbReference>
<sequence length="368" mass="42727">MEKAFKFRLVPTEEQEIMLSKTFGSCRFVYNYYLGKKIDLYKSEGKSMSYVECANDMKSLKCEHEWLKEIDAISLQQSLRDLDKAYKNFFKGSGFPKFKSKHNHNQSYRTQMVNDNIKIEGNKIKLPKIGWVEFKKHREIQGKILNVTVSRTPSNKYFVSICCTNVESEKLPQNSNAIGIDVGIKSFCAMSNGENIENPKYLQKSYEKLIKAQRRLSSKTKGSKNYHKARVKLAKIHEKIANQRIDFLHKESLKLIKENQIIILEDLNVKGMMKNEKLAQRIGDCSWSEFTRLLEYKAEWYGRTVHKIDTFYPSSQLCSNCGYQNAEVKDLNIREWVCPKCGSIHDRDTNASKNILKQGLKELKILVA</sequence>
<evidence type="ECO:0000313" key="12">
    <source>
        <dbReference type="Proteomes" id="UP000019681"/>
    </source>
</evidence>
<dbReference type="NCBIfam" id="NF038281">
    <property type="entry name" value="IS200_TnpB"/>
    <property type="match status" value="1"/>
</dbReference>
<keyword evidence="5" id="KW-0862">Zinc</keyword>
<dbReference type="Pfam" id="PF07282">
    <property type="entry name" value="Cas12f1-like_TNB"/>
    <property type="match status" value="1"/>
</dbReference>
<proteinExistence type="inferred from homology"/>
<keyword evidence="7" id="KW-0233">DNA recombination</keyword>
<dbReference type="EMBL" id="AZQP01000012">
    <property type="protein sequence ID" value="EYE88884.1"/>
    <property type="molecule type" value="Genomic_DNA"/>
</dbReference>
<dbReference type="InterPro" id="IPR001959">
    <property type="entry name" value="Transposase"/>
</dbReference>
<feature type="domain" description="Transposase putative helix-turn-helix" evidence="10">
    <location>
        <begin position="1"/>
        <end position="46"/>
    </location>
</feature>